<comment type="caution">
    <text evidence="3">The sequence shown here is derived from an EMBL/GenBank/DDBJ whole genome shotgun (WGS) entry which is preliminary data.</text>
</comment>
<evidence type="ECO:0000256" key="2">
    <source>
        <dbReference type="SAM" id="Phobius"/>
    </source>
</evidence>
<dbReference type="EMBL" id="JACXAE010000064">
    <property type="protein sequence ID" value="MBD2774178.1"/>
    <property type="molecule type" value="Genomic_DNA"/>
</dbReference>
<feature type="transmembrane region" description="Helical" evidence="2">
    <location>
        <begin position="7"/>
        <end position="25"/>
    </location>
</feature>
<reference evidence="3" key="1">
    <citation type="submission" date="2020-09" db="EMBL/GenBank/DDBJ databases">
        <title>Iningainema tapete sp. nov. (Scytonemataceae, Cyanobacteria) from greenhouses in central Florida (USA) produces two types of nodularin with biosynthetic potential for microcystin-LR and anabaenopeptins.</title>
        <authorList>
            <person name="Berthold D.E."/>
            <person name="Lefler F.W."/>
            <person name="Huang I.-S."/>
            <person name="Abdulla H."/>
            <person name="Zimba P.V."/>
            <person name="Laughinghouse H.D. IV."/>
        </authorList>
    </citation>
    <scope>NUCLEOTIDE SEQUENCE</scope>
    <source>
        <strain evidence="3">BLCCT55</strain>
    </source>
</reference>
<accession>A0A8J6XUU7</accession>
<protein>
    <submittedName>
        <fullName evidence="3">Uncharacterized protein</fullName>
    </submittedName>
</protein>
<dbReference type="AlphaFoldDB" id="A0A8J6XUU7"/>
<proteinExistence type="predicted"/>
<name>A0A8J6XUU7_9CYAN</name>
<dbReference type="Proteomes" id="UP000629098">
    <property type="component" value="Unassembled WGS sequence"/>
</dbReference>
<evidence type="ECO:0000256" key="1">
    <source>
        <dbReference type="SAM" id="MobiDB-lite"/>
    </source>
</evidence>
<evidence type="ECO:0000313" key="4">
    <source>
        <dbReference type="Proteomes" id="UP000629098"/>
    </source>
</evidence>
<keyword evidence="2" id="KW-1133">Transmembrane helix</keyword>
<evidence type="ECO:0000313" key="3">
    <source>
        <dbReference type="EMBL" id="MBD2774178.1"/>
    </source>
</evidence>
<keyword evidence="2" id="KW-0812">Transmembrane</keyword>
<feature type="region of interest" description="Disordered" evidence="1">
    <location>
        <begin position="33"/>
        <end position="54"/>
    </location>
</feature>
<feature type="compositionally biased region" description="Polar residues" evidence="1">
    <location>
        <begin position="38"/>
        <end position="47"/>
    </location>
</feature>
<organism evidence="3 4">
    <name type="scientific">Iningainema tapete BLCC-T55</name>
    <dbReference type="NCBI Taxonomy" id="2748662"/>
    <lineage>
        <taxon>Bacteria</taxon>
        <taxon>Bacillati</taxon>
        <taxon>Cyanobacteriota</taxon>
        <taxon>Cyanophyceae</taxon>
        <taxon>Nostocales</taxon>
        <taxon>Scytonemataceae</taxon>
        <taxon>Iningainema tapete</taxon>
    </lineage>
</organism>
<gene>
    <name evidence="3" type="ORF">ICL16_19380</name>
</gene>
<keyword evidence="4" id="KW-1185">Reference proteome</keyword>
<keyword evidence="2" id="KW-0472">Membrane</keyword>
<sequence>MSAQWKWLFIMILSIFATAATVVYLCEHQPSKDISGVDSPQPQQLSATEPAEENQWRAKYKPIPLDQLNSASGSDPANLALNALDETESIGVARMVEVNYPQPNQAMVTITQRIPKKNSLRAVKYRVEMTTFGRSLLVSSPRVWRIIWAGSLVQCSPESSPNESQKGKVKCES</sequence>
<dbReference type="RefSeq" id="WP_190830838.1">
    <property type="nucleotide sequence ID" value="NZ_CAWPPI010000064.1"/>
</dbReference>